<evidence type="ECO:0000256" key="6">
    <source>
        <dbReference type="SAM" id="Coils"/>
    </source>
</evidence>
<name>A0ABD3UKA9_9LAMI</name>
<keyword evidence="2 5" id="KW-0217">Developmental protein</keyword>
<organism evidence="8 9">
    <name type="scientific">Penstemon smallii</name>
    <dbReference type="NCBI Taxonomy" id="265156"/>
    <lineage>
        <taxon>Eukaryota</taxon>
        <taxon>Viridiplantae</taxon>
        <taxon>Streptophyta</taxon>
        <taxon>Embryophyta</taxon>
        <taxon>Tracheophyta</taxon>
        <taxon>Spermatophyta</taxon>
        <taxon>Magnoliopsida</taxon>
        <taxon>eudicotyledons</taxon>
        <taxon>Gunneridae</taxon>
        <taxon>Pentapetalae</taxon>
        <taxon>asterids</taxon>
        <taxon>lamiids</taxon>
        <taxon>Lamiales</taxon>
        <taxon>Plantaginaceae</taxon>
        <taxon>Cheloneae</taxon>
        <taxon>Penstemon</taxon>
    </lineage>
</organism>
<evidence type="ECO:0000256" key="5">
    <source>
        <dbReference type="RuleBase" id="RU364012"/>
    </source>
</evidence>
<comment type="similarity">
    <text evidence="1 5">Belongs to the Frigida family.</text>
</comment>
<evidence type="ECO:0000313" key="9">
    <source>
        <dbReference type="Proteomes" id="UP001634393"/>
    </source>
</evidence>
<dbReference type="Proteomes" id="UP001634393">
    <property type="component" value="Unassembled WGS sequence"/>
</dbReference>
<protein>
    <recommendedName>
        <fullName evidence="5">FRIGIDA-like protein</fullName>
    </recommendedName>
</protein>
<dbReference type="PANTHER" id="PTHR31791">
    <property type="entry name" value="FRIGIDA-LIKE PROTEIN 3-RELATED"/>
    <property type="match status" value="1"/>
</dbReference>
<dbReference type="PANTHER" id="PTHR31791:SF47">
    <property type="entry name" value="INACTIVE FRIGIDA-LIKE PROTEIN 2"/>
    <property type="match status" value="1"/>
</dbReference>
<feature type="region of interest" description="Disordered" evidence="7">
    <location>
        <begin position="596"/>
        <end position="642"/>
    </location>
</feature>
<reference evidence="8 9" key="1">
    <citation type="submission" date="2024-12" db="EMBL/GenBank/DDBJ databases">
        <title>The unique morphological basis and parallel evolutionary history of personate flowers in Penstemon.</title>
        <authorList>
            <person name="Depatie T.H."/>
            <person name="Wessinger C.A."/>
        </authorList>
    </citation>
    <scope>NUCLEOTIDE SEQUENCE [LARGE SCALE GENOMIC DNA]</scope>
    <source>
        <strain evidence="8">WTNN_2</strain>
        <tissue evidence="8">Leaf</tissue>
    </source>
</reference>
<proteinExistence type="inferred from homology"/>
<feature type="coiled-coil region" evidence="6">
    <location>
        <begin position="9"/>
        <end position="72"/>
    </location>
</feature>
<dbReference type="AlphaFoldDB" id="A0ABD3UKA9"/>
<feature type="coiled-coil region" evidence="6">
    <location>
        <begin position="109"/>
        <end position="185"/>
    </location>
</feature>
<dbReference type="GO" id="GO:0030154">
    <property type="term" value="P:cell differentiation"/>
    <property type="evidence" value="ECO:0007669"/>
    <property type="project" value="UniProtKB-KW"/>
</dbReference>
<evidence type="ECO:0000313" key="8">
    <source>
        <dbReference type="EMBL" id="KAL3849969.1"/>
    </source>
</evidence>
<gene>
    <name evidence="8" type="ORF">ACJIZ3_011851</name>
</gene>
<dbReference type="Pfam" id="PF07899">
    <property type="entry name" value="Frigida"/>
    <property type="match status" value="1"/>
</dbReference>
<evidence type="ECO:0000256" key="3">
    <source>
        <dbReference type="ARBA" id="ARBA00022782"/>
    </source>
</evidence>
<dbReference type="InterPro" id="IPR012474">
    <property type="entry name" value="Frigida"/>
</dbReference>
<feature type="region of interest" description="Disordered" evidence="7">
    <location>
        <begin position="669"/>
        <end position="688"/>
    </location>
</feature>
<keyword evidence="4 5" id="KW-0287">Flowering</keyword>
<sequence length="688" mass="80704">MEKEFHSFREEKERELVLKEQELSIERKELLKGVQLREQQLIEKQSLRDQLLNAAREAFADSEKEVEKRKEEFNLYKENRLRELVLQEEKFSLMKEEFIREVKFKEMKFNKQEKLVHGLLERLESAQNNVKNLKRTLSERFKEIDLKEVELESVRDWVEREMNDAKDMEDNMEVKENKLEGKKMKEKNLGPCAKELEYKEQQLEDIDWMEKNVDSKREFTRICSNEHLAIKNEVQPERDLVEKHDLHLSENEQQPDYRLRELNSKEKQNPVHSKELELKEQQLSDTTIGSNIMIEKDESIDLELKVEIEGELLELLIDAPPEKDFELMASEVYELLIESSDPAKIVLDAVKELSSPHFRKREMVSHVGRLCILLLEKLTIISPTIRACVREEAMKLSSEWKSKMKATGQNPGEVFVFLNLLAAYKLVNLFDKDELLSFLITVAEYKQTPELCRILGFTENMTDFVQKFIQKKQYLLASIYIYEFKLKHTFPQAAVLNYYLRHSKQLAKVKCNSLEAQDKAIVGEITALKVAIEHITKYGLEFDCSPDILKMHIKKLEFERKRLPQKQGKNGHVQPEDANSRNAVLGKQLDVIKEAGPASKAQRPEKRSSFGSNAQALQMRPKKRPANGHEYRSETNSPSWLTKHMEEERIIHPCGAYNKRRRKNNLEAPGWNERMSLPSKNSIKHRLS</sequence>
<dbReference type="EMBL" id="JBJXBP010000001">
    <property type="protein sequence ID" value="KAL3849969.1"/>
    <property type="molecule type" value="Genomic_DNA"/>
</dbReference>
<feature type="region of interest" description="Disordered" evidence="7">
    <location>
        <begin position="561"/>
        <end position="583"/>
    </location>
</feature>
<keyword evidence="3 5" id="KW-0221">Differentiation</keyword>
<comment type="caution">
    <text evidence="8">The sequence shown here is derived from an EMBL/GenBank/DDBJ whole genome shotgun (WGS) entry which is preliminary data.</text>
</comment>
<dbReference type="GO" id="GO:0009908">
    <property type="term" value="P:flower development"/>
    <property type="evidence" value="ECO:0007669"/>
    <property type="project" value="UniProtKB-KW"/>
</dbReference>
<keyword evidence="9" id="KW-1185">Reference proteome</keyword>
<evidence type="ECO:0000256" key="4">
    <source>
        <dbReference type="ARBA" id="ARBA00023089"/>
    </source>
</evidence>
<evidence type="ECO:0000256" key="1">
    <source>
        <dbReference type="ARBA" id="ARBA00008956"/>
    </source>
</evidence>
<evidence type="ECO:0000256" key="2">
    <source>
        <dbReference type="ARBA" id="ARBA00022473"/>
    </source>
</evidence>
<evidence type="ECO:0000256" key="7">
    <source>
        <dbReference type="SAM" id="MobiDB-lite"/>
    </source>
</evidence>
<accession>A0ABD3UKA9</accession>
<keyword evidence="6" id="KW-0175">Coiled coil</keyword>